<dbReference type="InterPro" id="IPR027417">
    <property type="entry name" value="P-loop_NTPase"/>
</dbReference>
<protein>
    <recommendedName>
        <fullName evidence="1">NACHT domain-containing protein</fullName>
    </recommendedName>
</protein>
<evidence type="ECO:0000259" key="1">
    <source>
        <dbReference type="PROSITE" id="PS50837"/>
    </source>
</evidence>
<dbReference type="SMART" id="SM00382">
    <property type="entry name" value="AAA"/>
    <property type="match status" value="1"/>
</dbReference>
<evidence type="ECO:0000313" key="3">
    <source>
        <dbReference type="Proteomes" id="UP000298159"/>
    </source>
</evidence>
<reference evidence="2 3" key="1">
    <citation type="submission" date="2019-04" db="EMBL/GenBank/DDBJ databases">
        <title>Streptomyces sp. nov. Bv016 isolated from bark of Buahinia variegata.</title>
        <authorList>
            <person name="Kanchanasin P."/>
            <person name="Tanasupawat S."/>
            <person name="Yuki M."/>
            <person name="Kudo T."/>
        </authorList>
    </citation>
    <scope>NUCLEOTIDE SEQUENCE [LARGE SCALE GENOMIC DNA]</scope>
    <source>
        <strain evidence="2 3">Bv016</strain>
    </source>
</reference>
<dbReference type="InterPro" id="IPR011989">
    <property type="entry name" value="ARM-like"/>
</dbReference>
<dbReference type="InterPro" id="IPR003593">
    <property type="entry name" value="AAA+_ATPase"/>
</dbReference>
<dbReference type="Gene3D" id="1.25.10.10">
    <property type="entry name" value="Leucine-rich Repeat Variant"/>
    <property type="match status" value="2"/>
</dbReference>
<dbReference type="Proteomes" id="UP000298159">
    <property type="component" value="Unassembled WGS sequence"/>
</dbReference>
<dbReference type="GeneID" id="95446966"/>
<sequence length="1373" mass="153962">MGVHRETLYRRLRTLRTEAEAAYRERHGSGGLQAPLEQQVRRTGLPGTSTFEGKVASRWAPKGIASFNTPQPDSFEQVLALVAVWESWTDARTLDSDGRVRPAWLASEARRDWQLLLDSAWQETADGRRRTPTAPGMEAEADAAVARYFERLVVTCGRLNLDVLGGSERAGEQPMIRLRQVFEAPPASWDPPKPELPARLWQELVERGEVPAEELPPGLRAEQVKEWRKTRVERPPVPVLEAVASAQGQRLVLLGDPGAGKSTLSRFLALAIAGGLEEVPAELRGLVEAGTVPVVVELRHLADERWRGRTVEDFWEEFDNIERMCLPRNVFEYLLERTHRPVLVVFDGLDEIFDPGRRAAVARQVAAFAEVHEHVRVIVTSRVIGFTREVFANAGFAQAKLEDLPRRQIESFIRRWYIAAHRDDLNEASRLSERLINAVRGFTSVAELAGNPLLLTILASIGLGTTIPRDRREVYRHAVDVLTSRWDRDAKHLPLPRQDHPDVAAAIDELDMGLLQELLQRLARRLQESAGSPEGSPLIPRGDLTDMIAEYVVTDMNYPHHVGRIVAGAVVTRLHERAFLLHPHGAGMYGFVHRTFLEYLAARELNRRYAGREWSPEELIDMLADRATNPVWHEVILLFIGEISSQAEAEHATFIARLLHMHRRRSTPAYRQTNGSTKFLELAIRVLAEAHRIPRAPARPGKHPERSLAIQSNAVIDTLTAHLSDFPWATLTGAVPAMMSFPWSWTGRERYQRWHRTEIPSDSGDGKDVLAASLCRTPQEAGRLARVPWGYWTGNAAVRVLGERWPDRDDTYTAILNTARDTNASGYARSTALEVLGERWPDRDDTYTTALDAARDTNASNTTRSTALEVLGERWPDRDDTHTAVLNTVHDTNASTPDRDAALRVLAQRWPNRGDTYTTVLEAARDRDSNSRDVAAQALGERWPDRDDTYTTVLEVARDTSDNASDYGSGYARSTALEALGERWPDRDDTYTAVLDAARDTNENDDDSVTRGTALQLLGERWPDRDDTYTAVLDAARDTNASNYARGIALQLLGERWPDRDDTYTAVLDAVHDTNASNYARGTALQLLGERWPDRDDTYTTVLDAARDTSDNASDNARGTALEVLGERWPDRDDTYTTVLDAARDTSDNASDNARGTALEVLGERWPDRDDTYTTVLDVARDRDSNSRAVAVRALGERWPDRDDTYTTILEATRDTNASNTTRSTALRMVGEQWPDREDAYAAVLDAAHDTSDNDTTRSTALLVLAQRWPDRDDTYTTVLEAAHNTNASNTTRDTALCMLAQRWPELEVTWDCAAIRFTETGNEISDALLQILTLVWPEKSRTEELLLKLAKERPNNTVINSSLSYLRSTALE</sequence>
<dbReference type="InterPro" id="IPR016024">
    <property type="entry name" value="ARM-type_fold"/>
</dbReference>
<dbReference type="SUPFAM" id="SSF52540">
    <property type="entry name" value="P-loop containing nucleoside triphosphate hydrolases"/>
    <property type="match status" value="1"/>
</dbReference>
<feature type="domain" description="NACHT" evidence="1">
    <location>
        <begin position="249"/>
        <end position="352"/>
    </location>
</feature>
<dbReference type="EMBL" id="SRRT01000001">
    <property type="protein sequence ID" value="TGN81867.1"/>
    <property type="molecule type" value="Genomic_DNA"/>
</dbReference>
<name>A0A4Z1DH70_9ACTN</name>
<dbReference type="PROSITE" id="PS50837">
    <property type="entry name" value="NACHT"/>
    <property type="match status" value="1"/>
</dbReference>
<dbReference type="Gene3D" id="3.40.50.300">
    <property type="entry name" value="P-loop containing nucleotide triphosphate hydrolases"/>
    <property type="match status" value="1"/>
</dbReference>
<dbReference type="InterPro" id="IPR007111">
    <property type="entry name" value="NACHT_NTPase"/>
</dbReference>
<organism evidence="2 3">
    <name type="scientific">Streptomyces bauhiniae</name>
    <dbReference type="NCBI Taxonomy" id="2340725"/>
    <lineage>
        <taxon>Bacteria</taxon>
        <taxon>Bacillati</taxon>
        <taxon>Actinomycetota</taxon>
        <taxon>Actinomycetes</taxon>
        <taxon>Kitasatosporales</taxon>
        <taxon>Streptomycetaceae</taxon>
        <taxon>Streptomyces</taxon>
    </lineage>
</organism>
<comment type="caution">
    <text evidence="2">The sequence shown here is derived from an EMBL/GenBank/DDBJ whole genome shotgun (WGS) entry which is preliminary data.</text>
</comment>
<keyword evidence="3" id="KW-1185">Reference proteome</keyword>
<accession>A0A4Z1DH70</accession>
<dbReference type="PANTHER" id="PTHR46844:SF1">
    <property type="entry name" value="SLR5058 PROTEIN"/>
    <property type="match status" value="1"/>
</dbReference>
<evidence type="ECO:0000313" key="2">
    <source>
        <dbReference type="EMBL" id="TGN81867.1"/>
    </source>
</evidence>
<proteinExistence type="predicted"/>
<gene>
    <name evidence="2" type="ORF">E5083_05065</name>
</gene>
<dbReference type="RefSeq" id="WP_135784319.1">
    <property type="nucleotide sequence ID" value="NZ_SRRT01000001.1"/>
</dbReference>
<dbReference type="SUPFAM" id="SSF48371">
    <property type="entry name" value="ARM repeat"/>
    <property type="match status" value="1"/>
</dbReference>
<dbReference type="PANTHER" id="PTHR46844">
    <property type="entry name" value="SLR5058 PROTEIN"/>
    <property type="match status" value="1"/>
</dbReference>